<proteinExistence type="predicted"/>
<evidence type="ECO:0000313" key="3">
    <source>
        <dbReference type="Proteomes" id="UP001586593"/>
    </source>
</evidence>
<feature type="signal peptide" evidence="1">
    <location>
        <begin position="1"/>
        <end position="24"/>
    </location>
</feature>
<evidence type="ECO:0000313" key="2">
    <source>
        <dbReference type="EMBL" id="KAL1849144.1"/>
    </source>
</evidence>
<keyword evidence="3" id="KW-1185">Reference proteome</keyword>
<keyword evidence="1" id="KW-0732">Signal</keyword>
<dbReference type="EMBL" id="JAZHXJ010000886">
    <property type="protein sequence ID" value="KAL1849144.1"/>
    <property type="molecule type" value="Genomic_DNA"/>
</dbReference>
<dbReference type="Proteomes" id="UP001586593">
    <property type="component" value="Unassembled WGS sequence"/>
</dbReference>
<protein>
    <recommendedName>
        <fullName evidence="4">Pentapeptide repeat-containing protein</fullName>
    </recommendedName>
</protein>
<evidence type="ECO:0008006" key="4">
    <source>
        <dbReference type="Google" id="ProtNLM"/>
    </source>
</evidence>
<evidence type="ECO:0000256" key="1">
    <source>
        <dbReference type="SAM" id="SignalP"/>
    </source>
</evidence>
<comment type="caution">
    <text evidence="2">The sequence shown here is derived from an EMBL/GenBank/DDBJ whole genome shotgun (WGS) entry which is preliminary data.</text>
</comment>
<gene>
    <name evidence="2" type="ORF">VTK73DRAFT_9935</name>
</gene>
<dbReference type="SUPFAM" id="SSF52058">
    <property type="entry name" value="L domain-like"/>
    <property type="match status" value="1"/>
</dbReference>
<feature type="chain" id="PRO_5045909923" description="Pentapeptide repeat-containing protein" evidence="1">
    <location>
        <begin position="25"/>
        <end position="462"/>
    </location>
</feature>
<organism evidence="2 3">
    <name type="scientific">Phialemonium thermophilum</name>
    <dbReference type="NCBI Taxonomy" id="223376"/>
    <lineage>
        <taxon>Eukaryota</taxon>
        <taxon>Fungi</taxon>
        <taxon>Dikarya</taxon>
        <taxon>Ascomycota</taxon>
        <taxon>Pezizomycotina</taxon>
        <taxon>Sordariomycetes</taxon>
        <taxon>Sordariomycetidae</taxon>
        <taxon>Cephalothecales</taxon>
        <taxon>Cephalothecaceae</taxon>
        <taxon>Phialemonium</taxon>
    </lineage>
</organism>
<name>A0ABR3VZF9_9PEZI</name>
<accession>A0ABR3VZF9</accession>
<sequence length="462" mass="50118">MAVHKTAALALGGLFALLAGVARASIGDCTNVTLATQADADAVGQSCKVIHGDLVVGATLNGTIVLDAVETITGSLVQWDGCSELTPCTPMPGPLSLALPSLTHINDSLYFWNSGTLEELRVPRLERVERSVALDRQTALRRLDITKLAYFGSLTIDAENLTDVRHDDFKGFTRGFGYVALRNALVDSVDSFFRNPIYVEGNDALSGFSFNSYGLPNVRHLTLGWSRLPDVDIVGKELAVTLGADHTTSLEIDRLKLSGNFTAFERAPSLKNLTVGSATFTMLDMLDDQDLSLAFDAASEIYIGSVHARHIRNPPAAVHWADLGLAIQSALDLNLSSQYAETEDGEREKIWYWPDGDMRYLHFDAVTLGNPFFDDFVARRDKGNDTSAAVPKVLEDVKIFAGPNSTFNCSAFDKLHDDGVILSDYSCYVLRKRNAALAQAVAPHRWILVGIAVAGGAVLQLL</sequence>
<reference evidence="2 3" key="1">
    <citation type="journal article" date="2024" name="Commun. Biol.">
        <title>Comparative genomic analysis of thermophilic fungi reveals convergent evolutionary adaptations and gene losses.</title>
        <authorList>
            <person name="Steindorff A.S."/>
            <person name="Aguilar-Pontes M.V."/>
            <person name="Robinson A.J."/>
            <person name="Andreopoulos B."/>
            <person name="LaButti K."/>
            <person name="Kuo A."/>
            <person name="Mondo S."/>
            <person name="Riley R."/>
            <person name="Otillar R."/>
            <person name="Haridas S."/>
            <person name="Lipzen A."/>
            <person name="Grimwood J."/>
            <person name="Schmutz J."/>
            <person name="Clum A."/>
            <person name="Reid I.D."/>
            <person name="Moisan M.C."/>
            <person name="Butler G."/>
            <person name="Nguyen T.T.M."/>
            <person name="Dewar K."/>
            <person name="Conant G."/>
            <person name="Drula E."/>
            <person name="Henrissat B."/>
            <person name="Hansel C."/>
            <person name="Singer S."/>
            <person name="Hutchinson M.I."/>
            <person name="de Vries R.P."/>
            <person name="Natvig D.O."/>
            <person name="Powell A.J."/>
            <person name="Tsang A."/>
            <person name="Grigoriev I.V."/>
        </authorList>
    </citation>
    <scope>NUCLEOTIDE SEQUENCE [LARGE SCALE GENOMIC DNA]</scope>
    <source>
        <strain evidence="2 3">ATCC 24622</strain>
    </source>
</reference>